<dbReference type="Proteomes" id="UP000800035">
    <property type="component" value="Unassembled WGS sequence"/>
</dbReference>
<dbReference type="SMART" id="SM00830">
    <property type="entry name" value="CM_2"/>
    <property type="match status" value="1"/>
</dbReference>
<dbReference type="GO" id="GO:0004106">
    <property type="term" value="F:chorismate mutase activity"/>
    <property type="evidence" value="ECO:0007669"/>
    <property type="project" value="InterPro"/>
</dbReference>
<dbReference type="InterPro" id="IPR036263">
    <property type="entry name" value="Chorismate_II_sf"/>
</dbReference>
<proteinExistence type="predicted"/>
<sequence>IAAQASQTPPSSPNNATCQFTPSPNATSQNYPGAPSPSNTNTTTATYPFNLTTLSSVPTADTCYTPSSTSASLLACARLHIDAIDEQLAFLFARRLGYAAVAGNAKFANGSALNDPERNGIVAEGMAVRVLKYGGSGEAGRVLGGEGCMIYAGLEFEVEALRGGCGEDVTERVERGC</sequence>
<dbReference type="EMBL" id="ML976979">
    <property type="protein sequence ID" value="KAF1962226.1"/>
    <property type="molecule type" value="Genomic_DNA"/>
</dbReference>
<dbReference type="SUPFAM" id="SSF48600">
    <property type="entry name" value="Chorismate mutase II"/>
    <property type="match status" value="1"/>
</dbReference>
<gene>
    <name evidence="3" type="ORF">CC80DRAFT_395993</name>
</gene>
<accession>A0A6A5UH23</accession>
<evidence type="ECO:0000259" key="2">
    <source>
        <dbReference type="SMART" id="SM00830"/>
    </source>
</evidence>
<protein>
    <recommendedName>
        <fullName evidence="2">Chorismate mutase domain-containing protein</fullName>
    </recommendedName>
</protein>
<feature type="domain" description="Chorismate mutase" evidence="2">
    <location>
        <begin position="78"/>
        <end position="141"/>
    </location>
</feature>
<evidence type="ECO:0000256" key="1">
    <source>
        <dbReference type="SAM" id="MobiDB-lite"/>
    </source>
</evidence>
<feature type="non-terminal residue" evidence="3">
    <location>
        <position position="177"/>
    </location>
</feature>
<dbReference type="AlphaFoldDB" id="A0A6A5UH23"/>
<dbReference type="GO" id="GO:0046417">
    <property type="term" value="P:chorismate metabolic process"/>
    <property type="evidence" value="ECO:0007669"/>
    <property type="project" value="InterPro"/>
</dbReference>
<feature type="non-terminal residue" evidence="3">
    <location>
        <position position="1"/>
    </location>
</feature>
<evidence type="ECO:0000313" key="4">
    <source>
        <dbReference type="Proteomes" id="UP000800035"/>
    </source>
</evidence>
<dbReference type="Pfam" id="PF01817">
    <property type="entry name" value="CM_2"/>
    <property type="match status" value="1"/>
</dbReference>
<reference evidence="3" key="1">
    <citation type="journal article" date="2020" name="Stud. Mycol.">
        <title>101 Dothideomycetes genomes: a test case for predicting lifestyles and emergence of pathogens.</title>
        <authorList>
            <person name="Haridas S."/>
            <person name="Albert R."/>
            <person name="Binder M."/>
            <person name="Bloem J."/>
            <person name="Labutti K."/>
            <person name="Salamov A."/>
            <person name="Andreopoulos B."/>
            <person name="Baker S."/>
            <person name="Barry K."/>
            <person name="Bills G."/>
            <person name="Bluhm B."/>
            <person name="Cannon C."/>
            <person name="Castanera R."/>
            <person name="Culley D."/>
            <person name="Daum C."/>
            <person name="Ezra D."/>
            <person name="Gonzalez J."/>
            <person name="Henrissat B."/>
            <person name="Kuo A."/>
            <person name="Liang C."/>
            <person name="Lipzen A."/>
            <person name="Lutzoni F."/>
            <person name="Magnuson J."/>
            <person name="Mondo S."/>
            <person name="Nolan M."/>
            <person name="Ohm R."/>
            <person name="Pangilinan J."/>
            <person name="Park H.-J."/>
            <person name="Ramirez L."/>
            <person name="Alfaro M."/>
            <person name="Sun H."/>
            <person name="Tritt A."/>
            <person name="Yoshinaga Y."/>
            <person name="Zwiers L.-H."/>
            <person name="Turgeon B."/>
            <person name="Goodwin S."/>
            <person name="Spatafora J."/>
            <person name="Crous P."/>
            <person name="Grigoriev I."/>
        </authorList>
    </citation>
    <scope>NUCLEOTIDE SEQUENCE</scope>
    <source>
        <strain evidence="3">CBS 675.92</strain>
    </source>
</reference>
<organism evidence="3 4">
    <name type="scientific">Byssothecium circinans</name>
    <dbReference type="NCBI Taxonomy" id="147558"/>
    <lineage>
        <taxon>Eukaryota</taxon>
        <taxon>Fungi</taxon>
        <taxon>Dikarya</taxon>
        <taxon>Ascomycota</taxon>
        <taxon>Pezizomycotina</taxon>
        <taxon>Dothideomycetes</taxon>
        <taxon>Pleosporomycetidae</taxon>
        <taxon>Pleosporales</taxon>
        <taxon>Massarineae</taxon>
        <taxon>Massarinaceae</taxon>
        <taxon>Byssothecium</taxon>
    </lineage>
</organism>
<dbReference type="InterPro" id="IPR002701">
    <property type="entry name" value="CM_II_prokaryot"/>
</dbReference>
<dbReference type="InterPro" id="IPR036979">
    <property type="entry name" value="CM_dom_sf"/>
</dbReference>
<feature type="region of interest" description="Disordered" evidence="1">
    <location>
        <begin position="1"/>
        <end position="44"/>
    </location>
</feature>
<keyword evidence="4" id="KW-1185">Reference proteome</keyword>
<dbReference type="Gene3D" id="1.20.59.10">
    <property type="entry name" value="Chorismate mutase"/>
    <property type="match status" value="1"/>
</dbReference>
<name>A0A6A5UH23_9PLEO</name>
<feature type="compositionally biased region" description="Polar residues" evidence="1">
    <location>
        <begin position="1"/>
        <end position="31"/>
    </location>
</feature>
<evidence type="ECO:0000313" key="3">
    <source>
        <dbReference type="EMBL" id="KAF1962226.1"/>
    </source>
</evidence>
<dbReference type="OrthoDB" id="5038487at2759"/>